<organism evidence="4 5">
    <name type="scientific">Agromyces mediolanus</name>
    <name type="common">Corynebacterium mediolanum</name>
    <dbReference type="NCBI Taxonomy" id="41986"/>
    <lineage>
        <taxon>Bacteria</taxon>
        <taxon>Bacillati</taxon>
        <taxon>Actinomycetota</taxon>
        <taxon>Actinomycetes</taxon>
        <taxon>Micrococcales</taxon>
        <taxon>Microbacteriaceae</taxon>
        <taxon>Agromyces</taxon>
    </lineage>
</organism>
<dbReference type="Pfam" id="PF18202">
    <property type="entry name" value="TQ"/>
    <property type="match status" value="1"/>
</dbReference>
<name>A0A918FAQ1_AGRME</name>
<dbReference type="Gene3D" id="2.60.40.3930">
    <property type="match status" value="1"/>
</dbReference>
<proteinExistence type="predicted"/>
<evidence type="ECO:0000259" key="3">
    <source>
        <dbReference type="Pfam" id="PF18202"/>
    </source>
</evidence>
<evidence type="ECO:0000256" key="1">
    <source>
        <dbReference type="SAM" id="Phobius"/>
    </source>
</evidence>
<reference evidence="4" key="1">
    <citation type="journal article" date="2014" name="Int. J. Syst. Evol. Microbiol.">
        <title>Complete genome sequence of Corynebacterium casei LMG S-19264T (=DSM 44701T), isolated from a smear-ripened cheese.</title>
        <authorList>
            <consortium name="US DOE Joint Genome Institute (JGI-PGF)"/>
            <person name="Walter F."/>
            <person name="Albersmeier A."/>
            <person name="Kalinowski J."/>
            <person name="Ruckert C."/>
        </authorList>
    </citation>
    <scope>NUCLEOTIDE SEQUENCE</scope>
    <source>
        <strain evidence="4">JCM 3346</strain>
    </source>
</reference>
<reference evidence="4" key="2">
    <citation type="submission" date="2020-09" db="EMBL/GenBank/DDBJ databases">
        <authorList>
            <person name="Sun Q."/>
            <person name="Ohkuma M."/>
        </authorList>
    </citation>
    <scope>NUCLEOTIDE SEQUENCE</scope>
    <source>
        <strain evidence="4">JCM 3346</strain>
    </source>
</reference>
<keyword evidence="1" id="KW-0472">Membrane</keyword>
<keyword evidence="1" id="KW-1133">Transmembrane helix</keyword>
<dbReference type="NCBIfam" id="TIGR03934">
    <property type="entry name" value="TQXA_dom"/>
    <property type="match status" value="1"/>
</dbReference>
<gene>
    <name evidence="4" type="ORF">GCM10010196_07360</name>
</gene>
<keyword evidence="1" id="KW-0812">Transmembrane</keyword>
<dbReference type="AlphaFoldDB" id="A0A918FAQ1"/>
<evidence type="ECO:0000313" key="5">
    <source>
        <dbReference type="Proteomes" id="UP000610303"/>
    </source>
</evidence>
<dbReference type="EMBL" id="BMRJ01000001">
    <property type="protein sequence ID" value="GGR17123.1"/>
    <property type="molecule type" value="Genomic_DNA"/>
</dbReference>
<dbReference type="InterPro" id="IPR023849">
    <property type="entry name" value="TQXA_dom"/>
</dbReference>
<sequence length="507" mass="51213">MIPRALNRKGGGIVVSTRTGRLRSIGAIGALAIGALLAVPLGAVAAPEAGDSVYIGPRQGYSGTGAFPIYLDTPVDPSAPGEPDLWAFCIEHDVTARTGLEGTIGEADEFLGDNLFLDPVVQGKVLWILAHSYPAVSLADLGTAAGAPGLDANDAFEATQYAIWRYTDLGFDATWPWETPNSEAVYHYLADGAEASGGLTPADLSITLSISGPSGPQEAGTLVGPFTVTTDRPSVRVTADPAFAITDAAGTPIDADAVVDGQELYLDLRDANTSGSATVTATAEGTTVGGRIVSVPTTPGGTPSEAAHSQTIALVAPAGAVSTASAAAEWVGDAVPPVIGTTLVDAADGDQTLPWNGGTATDTIAYQHLIPGVEYTVSGELMRKSDGSATGITASATFTPTVPDGTVQVSFTVPSGYAGQQLVAFETLTQAEIAEPVAVHHDLADAAQTVTVEAAPVVSAPAQHGGAKELAATGSPLAGPATAGLLLIALGLAAVTPAVVRRRPVRR</sequence>
<comment type="caution">
    <text evidence="4">The sequence shown here is derived from an EMBL/GenBank/DDBJ whole genome shotgun (WGS) entry which is preliminary data.</text>
</comment>
<feature type="domain" description="T-Q ester bond containing" evidence="3">
    <location>
        <begin position="337"/>
        <end position="452"/>
    </location>
</feature>
<accession>A0A918FAQ1</accession>
<dbReference type="Proteomes" id="UP000610303">
    <property type="component" value="Unassembled WGS sequence"/>
</dbReference>
<dbReference type="InterPro" id="IPR041100">
    <property type="entry name" value="TQ"/>
</dbReference>
<evidence type="ECO:0000259" key="2">
    <source>
        <dbReference type="Pfam" id="PF08341"/>
    </source>
</evidence>
<evidence type="ECO:0008006" key="6">
    <source>
        <dbReference type="Google" id="ProtNLM"/>
    </source>
</evidence>
<protein>
    <recommendedName>
        <fullName evidence="6">TQXA domain-containing protein</fullName>
    </recommendedName>
</protein>
<dbReference type="Pfam" id="PF08341">
    <property type="entry name" value="TED"/>
    <property type="match status" value="1"/>
</dbReference>
<feature type="domain" description="Thioester" evidence="2">
    <location>
        <begin position="86"/>
        <end position="194"/>
    </location>
</feature>
<dbReference type="InterPro" id="IPR013552">
    <property type="entry name" value="Thioester_dom"/>
</dbReference>
<evidence type="ECO:0000313" key="4">
    <source>
        <dbReference type="EMBL" id="GGR17123.1"/>
    </source>
</evidence>
<feature type="transmembrane region" description="Helical" evidence="1">
    <location>
        <begin position="477"/>
        <end position="500"/>
    </location>
</feature>
<keyword evidence="5" id="KW-1185">Reference proteome</keyword>
<dbReference type="NCBIfam" id="NF033903">
    <property type="entry name" value="VaFE_rpt"/>
    <property type="match status" value="1"/>
</dbReference>